<protein>
    <submittedName>
        <fullName evidence="1">Uncharacterized protein</fullName>
    </submittedName>
</protein>
<reference evidence="1" key="1">
    <citation type="submission" date="2021-01" db="EMBL/GenBank/DDBJ databases">
        <title>Whole genome shotgun sequence of Rhizocola hellebori NBRC 109834.</title>
        <authorList>
            <person name="Komaki H."/>
            <person name="Tamura T."/>
        </authorList>
    </citation>
    <scope>NUCLEOTIDE SEQUENCE</scope>
    <source>
        <strain evidence="1">NBRC 109834</strain>
    </source>
</reference>
<accession>A0A8J3VD70</accession>
<gene>
    <name evidence="1" type="ORF">Rhe02_05070</name>
</gene>
<organism evidence="1 2">
    <name type="scientific">Rhizocola hellebori</name>
    <dbReference type="NCBI Taxonomy" id="1392758"/>
    <lineage>
        <taxon>Bacteria</taxon>
        <taxon>Bacillati</taxon>
        <taxon>Actinomycetota</taxon>
        <taxon>Actinomycetes</taxon>
        <taxon>Micromonosporales</taxon>
        <taxon>Micromonosporaceae</taxon>
        <taxon>Rhizocola</taxon>
    </lineage>
</organism>
<sequence length="876" mass="92696">MSSSDADELLASTPADVVRLAEAVSLSARIDASFLRRARLQFLPQATAAAEAGLWFSALSQAHGRSAMSLVPEVAQRLRGLLSADPERMHRIQRFTAAAHDGAEPTILLMESLIWSGLTGEAIAPAQASAIGALIEAVLDDSAASDDLSRWLLCHLPALPEAIRRGGEVRLLESIAAQRLGEPLPAGPAPPGLAALSSRLLREIELGVTLRSDGVEISWPPEPGSQIISAAGRATVRLSLQTDLPHATGAPVQVVIRQGKTLLPWGVRQVMNARGHAEASSLCRLDRKLAAVSVTGTEVWVSEHGTVEICDEQGRSLDRLTLSGKGIPLAAFSADGSRVLMACGLEAVLFTTPSRRRKAVAQQAFSASSPVHAIAINARATAVALATDTRGELHRRGRNGWDKSWLSDGFDPRCLAFDRVGRLGGVSHIGQCTWGLQHGIPPWPDLAYRENNVITAAVGEPGWLAWASSDGGIAVCRAESVPRKLGLAPWQATSIALTQGEAPTVYVAGNDSFLLAFAVDALPRRIGIDFVGKHIAAHGDRLTVVGAGGPVRIECADGTGYVLRPASPFADFERDSWAKASLVIRDVMPLVSEPDIVLRAAMLAETLSPLRGAAALIGLSAPDNATQARFPSDLEMPAGLAHVGEMLTIVAALHSRGIRALVEVDCRYGDPVPALRRWLRTPIDGVVLLGGDSTLHSRIGRTVNRTEQIVLEAQTIQVRPAAGERWITAAAPVLRDMAAIVEPTLDATLTHCPADVALGPTDLLILLGLPGMVSVSAQAVARLARQDKQRLELALSVRANEITMKLATRVTVSSGAEIIEITHFLVGETVVCLASLTGAAHSPPDGYVIFPPEGHVQLSPNDPVVWCKRSGGEADA</sequence>
<dbReference type="RefSeq" id="WP_203906385.1">
    <property type="nucleotide sequence ID" value="NZ_BONY01000002.1"/>
</dbReference>
<comment type="caution">
    <text evidence="1">The sequence shown here is derived from an EMBL/GenBank/DDBJ whole genome shotgun (WGS) entry which is preliminary data.</text>
</comment>
<evidence type="ECO:0000313" key="1">
    <source>
        <dbReference type="EMBL" id="GIH02440.1"/>
    </source>
</evidence>
<dbReference type="AlphaFoldDB" id="A0A8J3VD70"/>
<dbReference type="EMBL" id="BONY01000002">
    <property type="protein sequence ID" value="GIH02440.1"/>
    <property type="molecule type" value="Genomic_DNA"/>
</dbReference>
<dbReference type="InterPro" id="IPR011044">
    <property type="entry name" value="Quino_amine_DH_bsu"/>
</dbReference>
<keyword evidence="2" id="KW-1185">Reference proteome</keyword>
<dbReference type="Proteomes" id="UP000612899">
    <property type="component" value="Unassembled WGS sequence"/>
</dbReference>
<name>A0A8J3VD70_9ACTN</name>
<evidence type="ECO:0000313" key="2">
    <source>
        <dbReference type="Proteomes" id="UP000612899"/>
    </source>
</evidence>
<proteinExistence type="predicted"/>
<dbReference type="SUPFAM" id="SSF50969">
    <property type="entry name" value="YVTN repeat-like/Quinoprotein amine dehydrogenase"/>
    <property type="match status" value="1"/>
</dbReference>